<name>A0ABM7NSN1_9VIRU</name>
<feature type="domain" description="Phospholipase D-like" evidence="4">
    <location>
        <begin position="82"/>
        <end position="231"/>
    </location>
</feature>
<dbReference type="SUPFAM" id="SSF56024">
    <property type="entry name" value="Phospholipase D/nuclease"/>
    <property type="match status" value="1"/>
</dbReference>
<proteinExistence type="predicted"/>
<organism evidence="5 6">
    <name type="scientific">Cotonvirus japonicus</name>
    <dbReference type="NCBI Taxonomy" id="2811091"/>
    <lineage>
        <taxon>Viruses</taxon>
        <taxon>Varidnaviria</taxon>
        <taxon>Bamfordvirae</taxon>
        <taxon>Nucleocytoviricota</taxon>
        <taxon>Megaviricetes</taxon>
        <taxon>Imitervirales</taxon>
        <taxon>Mimiviridae</taxon>
        <taxon>Megamimivirinae</taxon>
        <taxon>Cotonvirus</taxon>
        <taxon>Cotonvirus japonicum</taxon>
    </lineage>
</organism>
<dbReference type="PANTHER" id="PTHR43856:SF1">
    <property type="entry name" value="MITOCHONDRIAL CARDIOLIPIN HYDROLASE"/>
    <property type="match status" value="1"/>
</dbReference>
<dbReference type="InterPro" id="IPR025202">
    <property type="entry name" value="PLD-like_dom"/>
</dbReference>
<dbReference type="PANTHER" id="PTHR43856">
    <property type="entry name" value="CARDIOLIPIN HYDROLASE"/>
    <property type="match status" value="1"/>
</dbReference>
<evidence type="ECO:0000259" key="4">
    <source>
        <dbReference type="Pfam" id="PF13091"/>
    </source>
</evidence>
<evidence type="ECO:0000256" key="2">
    <source>
        <dbReference type="ARBA" id="ARBA00022963"/>
    </source>
</evidence>
<dbReference type="GeneID" id="80558379"/>
<evidence type="ECO:0000313" key="6">
    <source>
        <dbReference type="Proteomes" id="UP001321479"/>
    </source>
</evidence>
<accession>A0ABM7NSN1</accession>
<sequence length="252" mass="29424">MNSNNKKPKINKSNNIIVGNTINVCFNLNKIKNTKLKIENNNHKLEKNINTIIKPFFEDIEKHLITYIENASYVIGCIAWLTNDNILEALSRKKGVKIIVNKEEFLNPEMEISKKYFYRSLHEKYNKIPNIFNVKCLCCKKIMTNCPNFNKIFNDNTECDSKNSAILTCGIVNTLPKMHHKFLIFFNENIQPYGVWTGSYNLSKTSNFSLENALFITDKDVVDQYLKEFMAIYPHSENYYWKSGSLFNTDKK</sequence>
<evidence type="ECO:0000313" key="5">
    <source>
        <dbReference type="EMBL" id="BCS83174.1"/>
    </source>
</evidence>
<dbReference type="RefSeq" id="YP_010841782.1">
    <property type="nucleotide sequence ID" value="NC_079139.1"/>
</dbReference>
<keyword evidence="6" id="KW-1185">Reference proteome</keyword>
<dbReference type="Pfam" id="PF13091">
    <property type="entry name" value="PLDc_2"/>
    <property type="match status" value="1"/>
</dbReference>
<keyword evidence="3" id="KW-0443">Lipid metabolism</keyword>
<reference evidence="5 6" key="1">
    <citation type="submission" date="2021-02" db="EMBL/GenBank/DDBJ databases">
        <title>Cotonvirus japonicus, which uses Golgi apparatus of host cells for its virion factory, phylogenetically links tailed tupanvirus and icosahedral mimivirus.</title>
        <authorList>
            <person name="Takahashi H."/>
            <person name="Fukaya S."/>
            <person name="Song C."/>
            <person name="Murata K."/>
            <person name="Takemura M."/>
        </authorList>
    </citation>
    <scope>NUCLEOTIDE SEQUENCE [LARGE SCALE GENOMIC DNA]</scope>
</reference>
<dbReference type="Proteomes" id="UP001321479">
    <property type="component" value="Segment"/>
</dbReference>
<keyword evidence="1" id="KW-0378">Hydrolase</keyword>
<protein>
    <submittedName>
        <fullName evidence="5">Phospholipase D/nuclease</fullName>
    </submittedName>
</protein>
<evidence type="ECO:0000256" key="1">
    <source>
        <dbReference type="ARBA" id="ARBA00022801"/>
    </source>
</evidence>
<evidence type="ECO:0000256" key="3">
    <source>
        <dbReference type="ARBA" id="ARBA00023098"/>
    </source>
</evidence>
<dbReference type="EMBL" id="AP024483">
    <property type="protein sequence ID" value="BCS83174.1"/>
    <property type="molecule type" value="Genomic_DNA"/>
</dbReference>
<dbReference type="InterPro" id="IPR051406">
    <property type="entry name" value="PLD_domain"/>
</dbReference>
<keyword evidence="2" id="KW-0442">Lipid degradation</keyword>
<dbReference type="Gene3D" id="3.30.870.10">
    <property type="entry name" value="Endonuclease Chain A"/>
    <property type="match status" value="1"/>
</dbReference>